<dbReference type="AlphaFoldDB" id="A0AAV4NW42"/>
<keyword evidence="3" id="KW-1185">Reference proteome</keyword>
<gene>
    <name evidence="2" type="ORF">CDAR_472531</name>
</gene>
<evidence type="ECO:0000256" key="1">
    <source>
        <dbReference type="SAM" id="MobiDB-lite"/>
    </source>
</evidence>
<protein>
    <submittedName>
        <fullName evidence="2">Uncharacterized protein</fullName>
    </submittedName>
</protein>
<accession>A0AAV4NW42</accession>
<feature type="compositionally biased region" description="Polar residues" evidence="1">
    <location>
        <begin position="98"/>
        <end position="107"/>
    </location>
</feature>
<proteinExistence type="predicted"/>
<evidence type="ECO:0000313" key="3">
    <source>
        <dbReference type="Proteomes" id="UP001054837"/>
    </source>
</evidence>
<name>A0AAV4NW42_9ARAC</name>
<comment type="caution">
    <text evidence="2">The sequence shown here is derived from an EMBL/GenBank/DDBJ whole genome shotgun (WGS) entry which is preliminary data.</text>
</comment>
<feature type="region of interest" description="Disordered" evidence="1">
    <location>
        <begin position="96"/>
        <end position="131"/>
    </location>
</feature>
<sequence>MRFHLGKKGPKINGSKISEQRKRRYYVQAFCSHRKQPTLLQSHYRDGLLGDSPLGDRLLGDRIDFYGISGYLVIAHTLHLSVLQLQETTHLITEPLQGWTSRSTGSKSETESRENRRDSTWERKAPRSMGTKLEKEGNNVITSKRVAVTGNNPPYYRGITGMDV</sequence>
<dbReference type="Proteomes" id="UP001054837">
    <property type="component" value="Unassembled WGS sequence"/>
</dbReference>
<dbReference type="EMBL" id="BPLQ01001985">
    <property type="protein sequence ID" value="GIX87267.1"/>
    <property type="molecule type" value="Genomic_DNA"/>
</dbReference>
<feature type="compositionally biased region" description="Basic and acidic residues" evidence="1">
    <location>
        <begin position="108"/>
        <end position="125"/>
    </location>
</feature>
<evidence type="ECO:0000313" key="2">
    <source>
        <dbReference type="EMBL" id="GIX87267.1"/>
    </source>
</evidence>
<reference evidence="2 3" key="1">
    <citation type="submission" date="2021-06" db="EMBL/GenBank/DDBJ databases">
        <title>Caerostris darwini draft genome.</title>
        <authorList>
            <person name="Kono N."/>
            <person name="Arakawa K."/>
        </authorList>
    </citation>
    <scope>NUCLEOTIDE SEQUENCE [LARGE SCALE GENOMIC DNA]</scope>
</reference>
<organism evidence="2 3">
    <name type="scientific">Caerostris darwini</name>
    <dbReference type="NCBI Taxonomy" id="1538125"/>
    <lineage>
        <taxon>Eukaryota</taxon>
        <taxon>Metazoa</taxon>
        <taxon>Ecdysozoa</taxon>
        <taxon>Arthropoda</taxon>
        <taxon>Chelicerata</taxon>
        <taxon>Arachnida</taxon>
        <taxon>Araneae</taxon>
        <taxon>Araneomorphae</taxon>
        <taxon>Entelegynae</taxon>
        <taxon>Araneoidea</taxon>
        <taxon>Araneidae</taxon>
        <taxon>Caerostris</taxon>
    </lineage>
</organism>